<reference evidence="1" key="1">
    <citation type="submission" date="2020-09" db="EMBL/GenBank/DDBJ databases">
        <title>Leviviricetes taxonomy.</title>
        <authorList>
            <person name="Stockdale S.R."/>
            <person name="Callanan J."/>
            <person name="Adriaenssens E.M."/>
            <person name="Kuhn J.H."/>
            <person name="Rumnieks J."/>
            <person name="Shkoporov A."/>
            <person name="Draper L.A."/>
            <person name="Ross P."/>
            <person name="Hill C."/>
        </authorList>
    </citation>
    <scope>NUCLEOTIDE SEQUENCE</scope>
</reference>
<dbReference type="GO" id="GO:0019028">
    <property type="term" value="C:viral capsid"/>
    <property type="evidence" value="ECO:0007669"/>
    <property type="project" value="UniProtKB-KW"/>
</dbReference>
<keyword evidence="1" id="KW-0167">Capsid protein</keyword>
<dbReference type="RefSeq" id="YP_010768983.1">
    <property type="nucleotide sequence ID" value="NC_073845.1"/>
</dbReference>
<dbReference type="KEGG" id="vg:80397869"/>
<proteinExistence type="predicted"/>
<gene>
    <name evidence="1" type="primary">SRR7976356_2_2</name>
</gene>
<sequence length="154" mass="16209">MSISLSTPVTGTAQTGLTSPTYTVTVDQSPDVNAKQWYINALGGTQAGVRVHSAADPFTVSFWKAKIIKVLGQLGLNGQIAEVPVNKYKQITRKGVIVAANQPSRVMLIRTEIECPAGAESYDFANVAAALSLHFGSLSQQSAGWGDSVKSGSL</sequence>
<protein>
    <submittedName>
        <fullName evidence="1">Coat protein</fullName>
    </submittedName>
</protein>
<dbReference type="GeneID" id="80397869"/>
<evidence type="ECO:0000313" key="1">
    <source>
        <dbReference type="EMBL" id="DAD51232.1"/>
    </source>
</evidence>
<keyword evidence="1" id="KW-0946">Virion</keyword>
<organism evidence="1 2">
    <name type="scientific">ssRNA phage SRR7976356_2</name>
    <dbReference type="NCBI Taxonomy" id="2786733"/>
    <lineage>
        <taxon>Viruses</taxon>
        <taxon>Riboviria</taxon>
        <taxon>Orthornavirae</taxon>
        <taxon>Lenarviricota</taxon>
        <taxon>Leviviricetes</taxon>
        <taxon>Norzivirales</taxon>
        <taxon>Atkinsviridae</taxon>
        <taxon>Apihcavirus</taxon>
        <taxon>Apihcavirus neoborborovicinum</taxon>
        <taxon>Tsecebavirus borborovicinum</taxon>
    </lineage>
</organism>
<evidence type="ECO:0000313" key="2">
    <source>
        <dbReference type="Proteomes" id="UP000682654"/>
    </source>
</evidence>
<name>A0A8S5L0W8_9VIRU</name>
<accession>A0A8S5L0W8</accession>
<dbReference type="Proteomes" id="UP000682654">
    <property type="component" value="Segment"/>
</dbReference>
<keyword evidence="2" id="KW-1185">Reference proteome</keyword>
<dbReference type="EMBL" id="BK013761">
    <property type="protein sequence ID" value="DAD51232.1"/>
    <property type="molecule type" value="Genomic_RNA"/>
</dbReference>